<feature type="transmembrane region" description="Helical" evidence="1">
    <location>
        <begin position="87"/>
        <end position="107"/>
    </location>
</feature>
<keyword evidence="1" id="KW-0472">Membrane</keyword>
<feature type="transmembrane region" description="Helical" evidence="1">
    <location>
        <begin position="119"/>
        <end position="136"/>
    </location>
</feature>
<dbReference type="InterPro" id="IPR002656">
    <property type="entry name" value="Acyl_transf_3_dom"/>
</dbReference>
<sequence>MFFVQNFYPIQDMCNRWSWHLACDMQLFAIFMAILFIQAKYPQRGLIMLLLVTGGGVLLTFLLCIYHKFQLSVLGVFEAVDTVYTPLWYRIFPYGIGIIVAMIIVETQKTGVPAFGKRSVQLYMVSSLAFLVSQTMSDAASKGVLYVAFLWSMGRFFLAVFMGSYICLAHWGYLASFARWATGPFCTRINKLSYTMYMFHSVLARLAYGGRLPPSEISYPMIIISYLGVLAATYLFSIVCTTFIEVPFQRLSEEFIMKSIRKTAPASDKKSKIKL</sequence>
<dbReference type="InterPro" id="IPR052728">
    <property type="entry name" value="O2_lipid_transport_reg"/>
</dbReference>
<evidence type="ECO:0000313" key="3">
    <source>
        <dbReference type="EnsemblMetazoa" id="LLOJ005545-PA"/>
    </source>
</evidence>
<evidence type="ECO:0000259" key="2">
    <source>
        <dbReference type="Pfam" id="PF01757"/>
    </source>
</evidence>
<keyword evidence="1" id="KW-1133">Transmembrane helix</keyword>
<dbReference type="Proteomes" id="UP000092461">
    <property type="component" value="Unassembled WGS sequence"/>
</dbReference>
<dbReference type="PANTHER" id="PTHR11161:SF15">
    <property type="entry name" value="GH19286P-RELATED"/>
    <property type="match status" value="1"/>
</dbReference>
<evidence type="ECO:0000313" key="4">
    <source>
        <dbReference type="Proteomes" id="UP000092461"/>
    </source>
</evidence>
<dbReference type="EnsemblMetazoa" id="LLOJ005545-RA">
    <property type="protein sequence ID" value="LLOJ005545-PA"/>
    <property type="gene ID" value="LLOJ005545"/>
</dbReference>
<dbReference type="PANTHER" id="PTHR11161">
    <property type="entry name" value="O-ACYLTRANSFERASE"/>
    <property type="match status" value="1"/>
</dbReference>
<feature type="transmembrane region" description="Helical" evidence="1">
    <location>
        <begin position="46"/>
        <end position="67"/>
    </location>
</feature>
<keyword evidence="1" id="KW-0812">Transmembrane</keyword>
<dbReference type="Pfam" id="PF01757">
    <property type="entry name" value="Acyl_transf_3"/>
    <property type="match status" value="1"/>
</dbReference>
<name>A0A1B0CLQ8_LUTLO</name>
<feature type="transmembrane region" description="Helical" evidence="1">
    <location>
        <begin position="222"/>
        <end position="248"/>
    </location>
</feature>
<evidence type="ECO:0000256" key="1">
    <source>
        <dbReference type="SAM" id="Phobius"/>
    </source>
</evidence>
<feature type="domain" description="Acyltransferase 3" evidence="2">
    <location>
        <begin position="6"/>
        <end position="240"/>
    </location>
</feature>
<dbReference type="VEuPathDB" id="VectorBase:LLOJ005545"/>
<dbReference type="AlphaFoldDB" id="A0A1B0CLQ8"/>
<dbReference type="GO" id="GO:0016747">
    <property type="term" value="F:acyltransferase activity, transferring groups other than amino-acyl groups"/>
    <property type="evidence" value="ECO:0007669"/>
    <property type="project" value="InterPro"/>
</dbReference>
<keyword evidence="4" id="KW-1185">Reference proteome</keyword>
<dbReference type="EMBL" id="AJWK01017543">
    <property type="status" value="NOT_ANNOTATED_CDS"/>
    <property type="molecule type" value="Genomic_DNA"/>
</dbReference>
<reference evidence="3" key="1">
    <citation type="submission" date="2020-05" db="UniProtKB">
        <authorList>
            <consortium name="EnsemblMetazoa"/>
        </authorList>
    </citation>
    <scope>IDENTIFICATION</scope>
    <source>
        <strain evidence="3">Jacobina</strain>
    </source>
</reference>
<dbReference type="VEuPathDB" id="VectorBase:LLONM1_006499"/>
<protein>
    <recommendedName>
        <fullName evidence="2">Acyltransferase 3 domain-containing protein</fullName>
    </recommendedName>
</protein>
<organism evidence="3 4">
    <name type="scientific">Lutzomyia longipalpis</name>
    <name type="common">Sand fly</name>
    <dbReference type="NCBI Taxonomy" id="7200"/>
    <lineage>
        <taxon>Eukaryota</taxon>
        <taxon>Metazoa</taxon>
        <taxon>Ecdysozoa</taxon>
        <taxon>Arthropoda</taxon>
        <taxon>Hexapoda</taxon>
        <taxon>Insecta</taxon>
        <taxon>Pterygota</taxon>
        <taxon>Neoptera</taxon>
        <taxon>Endopterygota</taxon>
        <taxon>Diptera</taxon>
        <taxon>Nematocera</taxon>
        <taxon>Psychodoidea</taxon>
        <taxon>Psychodidae</taxon>
        <taxon>Lutzomyia</taxon>
        <taxon>Lutzomyia</taxon>
    </lineage>
</organism>
<proteinExistence type="predicted"/>
<feature type="transmembrane region" description="Helical" evidence="1">
    <location>
        <begin position="17"/>
        <end position="37"/>
    </location>
</feature>
<accession>A0A1B0CLQ8</accession>